<dbReference type="Gramene" id="KZN05082">
    <property type="protein sequence ID" value="KZN05082"/>
    <property type="gene ID" value="DCAR_005919"/>
</dbReference>
<feature type="region of interest" description="Disordered" evidence="1">
    <location>
        <begin position="390"/>
        <end position="410"/>
    </location>
</feature>
<dbReference type="AlphaFoldDB" id="A0A166DCD7"/>
<dbReference type="KEGG" id="dcr:108206606"/>
<sequence>MDSPRSSGGSSTSTKLLNRFRKDKRNVSYRDLPSEVKNDVTKTPSSVICRKKNCTSEGFQKDELVKYMSKLPSFLEKGERDRAKALNLGVMEWNKLENWQNFQSPRPSSRYSTSSSTTASSFWTEGSSSHYGRGDATCSSSGHRGSLRSYLNITLIEGHYKDVESHNVAKYTDIKANPTNSDRKKNILREPVFPAKSSELKLRKCRKESLDLRNTRSSTDFQNQGEPSSKGKLRVQADAYKHKSEKLQYQYDNTTRETNGSEVPHKEPVSRSTSKIWVEKSSTMPIDPNLYNSLKIPNMKSTIADSEVQNLSPSCRLSSVLNRIRRKSHLSRDSSGVLQPGSEDITARSGSKIADSFVRPNNETNDQSNAASRDHFSPLKRLLSPLLKTKVGSPKFSEHSPRNSTTTRRFSTSINERRELSDVHPPRVKLDFSNLRNPGWDVSRRDTLQGPSTLQAYFQVSAKNDLPLFTFAVDNNSDALAATLRKSSLRRNDPTWIYTFFSVHEMRRKSGGWLTQGSKVKDYVPNVVAQMKVSELPLSRLGEHVSVDQLKTREFVLYAVDVRGTDHQICDAQPNHELAAIVVKFPRKMITELNGPSQKVKVPSNSGDLQEDKFIFGNQELFSTTVLLPGAIHGFSSKGEPSPLIERWLSGGQCDCGGWDLGCKVKVLGNKKQKPNSHFELFSQYQEKSEQATPFFMLSSLKNGVFSVEFNSALSLLQAFSICVAVFDSMKPSEHQQPYNFIEEKLAEEATMPEDCGLNTPKLVELNLSARFASQPPHTPVERV</sequence>
<dbReference type="EMBL" id="LNRQ01000002">
    <property type="protein sequence ID" value="KZN05082.1"/>
    <property type="molecule type" value="Genomic_DNA"/>
</dbReference>
<evidence type="ECO:0008006" key="5">
    <source>
        <dbReference type="Google" id="ProtNLM"/>
    </source>
</evidence>
<feature type="region of interest" description="Disordered" evidence="1">
    <location>
        <begin position="123"/>
        <end position="144"/>
    </location>
</feature>
<gene>
    <name evidence="2" type="ORF">DCAR_005919</name>
    <name evidence="3" type="ORF">DCAR_0206657</name>
</gene>
<dbReference type="OMA" id="HCANNAN"/>
<dbReference type="EMBL" id="CP093344">
    <property type="protein sequence ID" value="WOG87432.1"/>
    <property type="molecule type" value="Genomic_DNA"/>
</dbReference>
<feature type="compositionally biased region" description="Low complexity" evidence="1">
    <location>
        <begin position="1"/>
        <end position="14"/>
    </location>
</feature>
<accession>A0A166DCD7</accession>
<feature type="region of interest" description="Disordered" evidence="1">
    <location>
        <begin position="211"/>
        <end position="233"/>
    </location>
</feature>
<name>A0A166DCD7_DAUCS</name>
<reference evidence="3" key="2">
    <citation type="submission" date="2022-03" db="EMBL/GenBank/DDBJ databases">
        <title>Draft title - Genomic analysis of global carrot germplasm unveils the trajectory of domestication and the origin of high carotenoid orange carrot.</title>
        <authorList>
            <person name="Iorizzo M."/>
            <person name="Ellison S."/>
            <person name="Senalik D."/>
            <person name="Macko-Podgorni A."/>
            <person name="Grzebelus D."/>
            <person name="Bostan H."/>
            <person name="Rolling W."/>
            <person name="Curaba J."/>
            <person name="Simon P."/>
        </authorList>
    </citation>
    <scope>NUCLEOTIDE SEQUENCE</scope>
    <source>
        <tissue evidence="3">Leaf</tissue>
    </source>
</reference>
<protein>
    <recommendedName>
        <fullName evidence="5">DUF3527 domain-containing protein</fullName>
    </recommendedName>
</protein>
<dbReference type="Proteomes" id="UP000077755">
    <property type="component" value="Chromosome 2"/>
</dbReference>
<organism evidence="2">
    <name type="scientific">Daucus carota subsp. sativus</name>
    <name type="common">Carrot</name>
    <dbReference type="NCBI Taxonomy" id="79200"/>
    <lineage>
        <taxon>Eukaryota</taxon>
        <taxon>Viridiplantae</taxon>
        <taxon>Streptophyta</taxon>
        <taxon>Embryophyta</taxon>
        <taxon>Tracheophyta</taxon>
        <taxon>Spermatophyta</taxon>
        <taxon>Magnoliopsida</taxon>
        <taxon>eudicotyledons</taxon>
        <taxon>Gunneridae</taxon>
        <taxon>Pentapetalae</taxon>
        <taxon>asterids</taxon>
        <taxon>campanulids</taxon>
        <taxon>Apiales</taxon>
        <taxon>Apiaceae</taxon>
        <taxon>Apioideae</taxon>
        <taxon>Scandiceae</taxon>
        <taxon>Daucinae</taxon>
        <taxon>Daucus</taxon>
        <taxon>Daucus sect. Daucus</taxon>
    </lineage>
</organism>
<evidence type="ECO:0000256" key="1">
    <source>
        <dbReference type="SAM" id="MobiDB-lite"/>
    </source>
</evidence>
<reference evidence="2" key="1">
    <citation type="journal article" date="2016" name="Nat. Genet.">
        <title>A high-quality carrot genome assembly provides new insights into carotenoid accumulation and asterid genome evolution.</title>
        <authorList>
            <person name="Iorizzo M."/>
            <person name="Ellison S."/>
            <person name="Senalik D."/>
            <person name="Zeng P."/>
            <person name="Satapoomin P."/>
            <person name="Huang J."/>
            <person name="Bowman M."/>
            <person name="Iovene M."/>
            <person name="Sanseverino W."/>
            <person name="Cavagnaro P."/>
            <person name="Yildiz M."/>
            <person name="Macko-Podgorni A."/>
            <person name="Moranska E."/>
            <person name="Grzebelus E."/>
            <person name="Grzebelus D."/>
            <person name="Ashrafi H."/>
            <person name="Zheng Z."/>
            <person name="Cheng S."/>
            <person name="Spooner D."/>
            <person name="Van Deynze A."/>
            <person name="Simon P."/>
        </authorList>
    </citation>
    <scope>NUCLEOTIDE SEQUENCE [LARGE SCALE GENOMIC DNA]</scope>
    <source>
        <tissue evidence="2">Leaf</tissue>
    </source>
</reference>
<dbReference type="OrthoDB" id="1898655at2759"/>
<evidence type="ECO:0000313" key="2">
    <source>
        <dbReference type="EMBL" id="KZN05082.1"/>
    </source>
</evidence>
<dbReference type="Pfam" id="PF12043">
    <property type="entry name" value="DUF3527"/>
    <property type="match status" value="2"/>
</dbReference>
<evidence type="ECO:0000313" key="4">
    <source>
        <dbReference type="Proteomes" id="UP000077755"/>
    </source>
</evidence>
<dbReference type="STRING" id="79200.A0A166DCD7"/>
<proteinExistence type="predicted"/>
<dbReference type="PANTHER" id="PTHR31390">
    <property type="entry name" value="EXPRESSED PROTEIN"/>
    <property type="match status" value="1"/>
</dbReference>
<dbReference type="InterPro" id="IPR021916">
    <property type="entry name" value="DUF3527"/>
</dbReference>
<feature type="compositionally biased region" description="Polar residues" evidence="1">
    <location>
        <begin position="215"/>
        <end position="227"/>
    </location>
</feature>
<keyword evidence="4" id="KW-1185">Reference proteome</keyword>
<feature type="region of interest" description="Disordered" evidence="1">
    <location>
        <begin position="331"/>
        <end position="375"/>
    </location>
</feature>
<dbReference type="PANTHER" id="PTHR31390:SF4">
    <property type="entry name" value="DUF3527 DOMAIN-CONTAINING PROTEIN"/>
    <property type="match status" value="1"/>
</dbReference>
<feature type="compositionally biased region" description="Polar residues" evidence="1">
    <location>
        <begin position="359"/>
        <end position="371"/>
    </location>
</feature>
<feature type="region of interest" description="Disordered" evidence="1">
    <location>
        <begin position="1"/>
        <end position="26"/>
    </location>
</feature>
<feature type="region of interest" description="Disordered" evidence="1">
    <location>
        <begin position="253"/>
        <end position="273"/>
    </location>
</feature>
<evidence type="ECO:0000313" key="3">
    <source>
        <dbReference type="EMBL" id="WOG87432.1"/>
    </source>
</evidence>